<accession>A0ABT9HU63</accession>
<dbReference type="InterPro" id="IPR036388">
    <property type="entry name" value="WH-like_DNA-bd_sf"/>
</dbReference>
<dbReference type="Gene3D" id="1.10.10.10">
    <property type="entry name" value="Winged helix-like DNA-binding domain superfamily/Winged helix DNA-binding domain"/>
    <property type="match status" value="1"/>
</dbReference>
<keyword evidence="3" id="KW-0238">DNA-binding</keyword>
<name>A0ABT9HU63_9GAMM</name>
<sequence>MDTELLKTFIEVQRTRHFGKAAENLYLTQSAVSFRIRQLEQQLGVNLFSRYRNNIQLTASGERLLPHAEAMLTALQRAKQEVAVSAEQAIQLSIAATANVWDAFLLQGFINIQHSLPGLSWRAESMGKDQIARQVLERHLDLALLFDAPKVDEMQIEKLGDIKLLPVTTFNDTSAKSAMQRQYILVDWGTAFDIQHARFFPELPPPYLRTGSARIALELMQHSGGSAYLPDTMVHSLLADKSLTLINDAPVMTRELFAISLPKAAQRNQISDIVTQLRTALQTSGKSGAE</sequence>
<dbReference type="PRINTS" id="PR00039">
    <property type="entry name" value="HTHLYSR"/>
</dbReference>
<dbReference type="Pfam" id="PF00126">
    <property type="entry name" value="HTH_1"/>
    <property type="match status" value="1"/>
</dbReference>
<dbReference type="NCBIfam" id="NF002946">
    <property type="entry name" value="PRK03601.1"/>
    <property type="match status" value="1"/>
</dbReference>
<dbReference type="InterPro" id="IPR000847">
    <property type="entry name" value="LysR_HTH_N"/>
</dbReference>
<organism evidence="6 7">
    <name type="scientific">Rheinheimera baltica</name>
    <dbReference type="NCBI Taxonomy" id="67576"/>
    <lineage>
        <taxon>Bacteria</taxon>
        <taxon>Pseudomonadati</taxon>
        <taxon>Pseudomonadota</taxon>
        <taxon>Gammaproteobacteria</taxon>
        <taxon>Chromatiales</taxon>
        <taxon>Chromatiaceae</taxon>
        <taxon>Rheinheimera</taxon>
    </lineage>
</organism>
<dbReference type="RefSeq" id="WP_305973352.1">
    <property type="nucleotide sequence ID" value="NZ_JAPJDZ010000002.1"/>
</dbReference>
<keyword evidence="2" id="KW-0805">Transcription regulation</keyword>
<dbReference type="InterPro" id="IPR036390">
    <property type="entry name" value="WH_DNA-bd_sf"/>
</dbReference>
<dbReference type="PANTHER" id="PTHR30579:SF8">
    <property type="entry name" value="HTH-TYPE TRANSCRIPTIONAL REGULATOR HDFR"/>
    <property type="match status" value="1"/>
</dbReference>
<keyword evidence="4" id="KW-0804">Transcription</keyword>
<comment type="caution">
    <text evidence="6">The sequence shown here is derived from an EMBL/GenBank/DDBJ whole genome shotgun (WGS) entry which is preliminary data.</text>
</comment>
<keyword evidence="7" id="KW-1185">Reference proteome</keyword>
<evidence type="ECO:0000256" key="4">
    <source>
        <dbReference type="ARBA" id="ARBA00023163"/>
    </source>
</evidence>
<dbReference type="Gene3D" id="3.40.190.290">
    <property type="match status" value="1"/>
</dbReference>
<proteinExistence type="inferred from homology"/>
<evidence type="ECO:0000313" key="6">
    <source>
        <dbReference type="EMBL" id="MDP5134659.1"/>
    </source>
</evidence>
<evidence type="ECO:0000256" key="3">
    <source>
        <dbReference type="ARBA" id="ARBA00023125"/>
    </source>
</evidence>
<dbReference type="InterPro" id="IPR050176">
    <property type="entry name" value="LTTR"/>
</dbReference>
<dbReference type="SUPFAM" id="SSF53850">
    <property type="entry name" value="Periplasmic binding protein-like II"/>
    <property type="match status" value="1"/>
</dbReference>
<evidence type="ECO:0000259" key="5">
    <source>
        <dbReference type="PROSITE" id="PS50931"/>
    </source>
</evidence>
<evidence type="ECO:0000256" key="2">
    <source>
        <dbReference type="ARBA" id="ARBA00023015"/>
    </source>
</evidence>
<dbReference type="PANTHER" id="PTHR30579">
    <property type="entry name" value="TRANSCRIPTIONAL REGULATOR"/>
    <property type="match status" value="1"/>
</dbReference>
<reference evidence="6 7" key="1">
    <citation type="submission" date="2022-11" db="EMBL/GenBank/DDBJ databases">
        <title>Viruses from the air-sea interface of a natural surface slick.</title>
        <authorList>
            <person name="Rahlff J."/>
            <person name="Holmfeldt K."/>
        </authorList>
    </citation>
    <scope>NUCLEOTIDE SEQUENCE [LARGE SCALE GENOMIC DNA]</scope>
    <source>
        <strain evidence="6 7">SMS4</strain>
    </source>
</reference>
<protein>
    <submittedName>
        <fullName evidence="6">HTH-type transcriptional regulator HdfR</fullName>
    </submittedName>
</protein>
<gene>
    <name evidence="6" type="primary">hdfR</name>
    <name evidence="6" type="ORF">ORJ04_01680</name>
</gene>
<feature type="domain" description="HTH lysR-type" evidence="5">
    <location>
        <begin position="1"/>
        <end position="58"/>
    </location>
</feature>
<dbReference type="SUPFAM" id="SSF46785">
    <property type="entry name" value="Winged helix' DNA-binding domain"/>
    <property type="match status" value="1"/>
</dbReference>
<comment type="similarity">
    <text evidence="1">Belongs to the LysR transcriptional regulatory family.</text>
</comment>
<evidence type="ECO:0000313" key="7">
    <source>
        <dbReference type="Proteomes" id="UP001231109"/>
    </source>
</evidence>
<dbReference type="Proteomes" id="UP001231109">
    <property type="component" value="Unassembled WGS sequence"/>
</dbReference>
<evidence type="ECO:0000256" key="1">
    <source>
        <dbReference type="ARBA" id="ARBA00009437"/>
    </source>
</evidence>
<dbReference type="EMBL" id="JAPJDZ010000002">
    <property type="protein sequence ID" value="MDP5134659.1"/>
    <property type="molecule type" value="Genomic_DNA"/>
</dbReference>
<dbReference type="PROSITE" id="PS50931">
    <property type="entry name" value="HTH_LYSR"/>
    <property type="match status" value="1"/>
</dbReference>
<dbReference type="InterPro" id="IPR005119">
    <property type="entry name" value="LysR_subst-bd"/>
</dbReference>
<dbReference type="Pfam" id="PF03466">
    <property type="entry name" value="LysR_substrate"/>
    <property type="match status" value="1"/>
</dbReference>